<accession>A0A8K0T8X8</accession>
<reference evidence="3" key="1">
    <citation type="journal article" date="2021" name="Nat. Commun.">
        <title>Genetic determinants of endophytism in the Arabidopsis root mycobiome.</title>
        <authorList>
            <person name="Mesny F."/>
            <person name="Miyauchi S."/>
            <person name="Thiergart T."/>
            <person name="Pickel B."/>
            <person name="Atanasova L."/>
            <person name="Karlsson M."/>
            <person name="Huettel B."/>
            <person name="Barry K.W."/>
            <person name="Haridas S."/>
            <person name="Chen C."/>
            <person name="Bauer D."/>
            <person name="Andreopoulos W."/>
            <person name="Pangilinan J."/>
            <person name="LaButti K."/>
            <person name="Riley R."/>
            <person name="Lipzen A."/>
            <person name="Clum A."/>
            <person name="Drula E."/>
            <person name="Henrissat B."/>
            <person name="Kohler A."/>
            <person name="Grigoriev I.V."/>
            <person name="Martin F.M."/>
            <person name="Hacquard S."/>
        </authorList>
    </citation>
    <scope>NUCLEOTIDE SEQUENCE</scope>
    <source>
        <strain evidence="3">MPI-CAGE-AT-0016</strain>
    </source>
</reference>
<dbReference type="EMBL" id="JAGPXD010000006">
    <property type="protein sequence ID" value="KAH7350161.1"/>
    <property type="molecule type" value="Genomic_DNA"/>
</dbReference>
<evidence type="ECO:0000256" key="1">
    <source>
        <dbReference type="SAM" id="MobiDB-lite"/>
    </source>
</evidence>
<keyword evidence="4" id="KW-1185">Reference proteome</keyword>
<name>A0A8K0T8X8_9PEZI</name>
<feature type="transmembrane region" description="Helical" evidence="2">
    <location>
        <begin position="173"/>
        <end position="197"/>
    </location>
</feature>
<feature type="transmembrane region" description="Helical" evidence="2">
    <location>
        <begin position="283"/>
        <end position="309"/>
    </location>
</feature>
<protein>
    <submittedName>
        <fullName evidence="3">Uncharacterized protein</fullName>
    </submittedName>
</protein>
<gene>
    <name evidence="3" type="ORF">B0T11DRAFT_138536</name>
</gene>
<sequence length="367" mass="40382">MASEVAKAPGAAQSRTRKTIAASLLYLAYFLALVIVVIEVVIMLAGSRLINTDLEKPGPMRLLFSNLAIASFDGIVPDPENDGAYLVTMHLFSSSFGWEFPAASTKAQTAGIVTPTRDNSLYLPRDFIPIGEAVGLDKSAWGCFPPNWTGTCENPFFAAFRRQWPYDEAPGAWGLYMTVYFFVFAAMLCAIEVLIVVRPHWLKCRCYFRALKRVCPCPKGERHEIERLPSAFWDRYRLWTWLLLPLTAFPVTLDTSFRGYLLLRWLSWAPDGDMSGLRPCMGNGFVVLNGTAFGLCFAAVLCMLARLLLNRKANWMEQQGASVPALETGSSVGLDSTPAAAGEDGLSRGYTDAEPDAPLGQTPPVAK</sequence>
<evidence type="ECO:0000256" key="2">
    <source>
        <dbReference type="SAM" id="Phobius"/>
    </source>
</evidence>
<proteinExistence type="predicted"/>
<feature type="transmembrane region" description="Helical" evidence="2">
    <location>
        <begin position="238"/>
        <end position="263"/>
    </location>
</feature>
<feature type="transmembrane region" description="Helical" evidence="2">
    <location>
        <begin position="24"/>
        <end position="50"/>
    </location>
</feature>
<keyword evidence="2" id="KW-0812">Transmembrane</keyword>
<comment type="caution">
    <text evidence="3">The sequence shown here is derived from an EMBL/GenBank/DDBJ whole genome shotgun (WGS) entry which is preliminary data.</text>
</comment>
<organism evidence="3 4">
    <name type="scientific">Plectosphaerella cucumerina</name>
    <dbReference type="NCBI Taxonomy" id="40658"/>
    <lineage>
        <taxon>Eukaryota</taxon>
        <taxon>Fungi</taxon>
        <taxon>Dikarya</taxon>
        <taxon>Ascomycota</taxon>
        <taxon>Pezizomycotina</taxon>
        <taxon>Sordariomycetes</taxon>
        <taxon>Hypocreomycetidae</taxon>
        <taxon>Glomerellales</taxon>
        <taxon>Plectosphaerellaceae</taxon>
        <taxon>Plectosphaerella</taxon>
    </lineage>
</organism>
<dbReference type="Proteomes" id="UP000813385">
    <property type="component" value="Unassembled WGS sequence"/>
</dbReference>
<dbReference type="AlphaFoldDB" id="A0A8K0T8X8"/>
<feature type="region of interest" description="Disordered" evidence="1">
    <location>
        <begin position="327"/>
        <end position="367"/>
    </location>
</feature>
<evidence type="ECO:0000313" key="4">
    <source>
        <dbReference type="Proteomes" id="UP000813385"/>
    </source>
</evidence>
<dbReference type="OrthoDB" id="4818293at2759"/>
<evidence type="ECO:0000313" key="3">
    <source>
        <dbReference type="EMBL" id="KAH7350161.1"/>
    </source>
</evidence>
<keyword evidence="2" id="KW-0472">Membrane</keyword>
<keyword evidence="2" id="KW-1133">Transmembrane helix</keyword>